<dbReference type="PANTHER" id="PTHR42711:SF5">
    <property type="entry name" value="ABC TRANSPORTER ATP-BINDING PROTEIN NATA"/>
    <property type="match status" value="1"/>
</dbReference>
<evidence type="ECO:0000313" key="7">
    <source>
        <dbReference type="EMBL" id="TQV76562.1"/>
    </source>
</evidence>
<evidence type="ECO:0000256" key="3">
    <source>
        <dbReference type="ARBA" id="ARBA00022458"/>
    </source>
</evidence>
<evidence type="ECO:0000256" key="2">
    <source>
        <dbReference type="ARBA" id="ARBA00022448"/>
    </source>
</evidence>
<dbReference type="GO" id="GO:0016887">
    <property type="term" value="F:ATP hydrolysis activity"/>
    <property type="evidence" value="ECO:0007669"/>
    <property type="project" value="InterPro"/>
</dbReference>
<dbReference type="PROSITE" id="PS00211">
    <property type="entry name" value="ABC_TRANSPORTER_1"/>
    <property type="match status" value="1"/>
</dbReference>
<feature type="domain" description="ABC transporter" evidence="6">
    <location>
        <begin position="1"/>
        <end position="235"/>
    </location>
</feature>
<dbReference type="OrthoDB" id="9804819at2"/>
<dbReference type="PROSITE" id="PS50893">
    <property type="entry name" value="ABC_TRANSPORTER_2"/>
    <property type="match status" value="1"/>
</dbReference>
<dbReference type="GO" id="GO:0005524">
    <property type="term" value="F:ATP binding"/>
    <property type="evidence" value="ECO:0007669"/>
    <property type="project" value="UniProtKB-KW"/>
</dbReference>
<dbReference type="Gene3D" id="3.40.50.300">
    <property type="entry name" value="P-loop containing nucleotide triphosphate hydrolases"/>
    <property type="match status" value="1"/>
</dbReference>
<organism evidence="7 8">
    <name type="scientific">Aliikangiella marina</name>
    <dbReference type="NCBI Taxonomy" id="1712262"/>
    <lineage>
        <taxon>Bacteria</taxon>
        <taxon>Pseudomonadati</taxon>
        <taxon>Pseudomonadota</taxon>
        <taxon>Gammaproteobacteria</taxon>
        <taxon>Oceanospirillales</taxon>
        <taxon>Pleioneaceae</taxon>
        <taxon>Aliikangiella</taxon>
    </lineage>
</organism>
<dbReference type="EMBL" id="VIKR01000001">
    <property type="protein sequence ID" value="TQV76562.1"/>
    <property type="molecule type" value="Genomic_DNA"/>
</dbReference>
<dbReference type="SMART" id="SM00382">
    <property type="entry name" value="AAA"/>
    <property type="match status" value="1"/>
</dbReference>
<keyword evidence="3" id="KW-0536">Nodulation</keyword>
<dbReference type="Pfam" id="PF00005">
    <property type="entry name" value="ABC_tran"/>
    <property type="match status" value="1"/>
</dbReference>
<dbReference type="Proteomes" id="UP000317839">
    <property type="component" value="Unassembled WGS sequence"/>
</dbReference>
<keyword evidence="2" id="KW-0813">Transport</keyword>
<dbReference type="InterPro" id="IPR027417">
    <property type="entry name" value="P-loop_NTPase"/>
</dbReference>
<dbReference type="SUPFAM" id="SSF52540">
    <property type="entry name" value="P-loop containing nucleoside triphosphate hydrolases"/>
    <property type="match status" value="1"/>
</dbReference>
<comment type="similarity">
    <text evidence="1">Belongs to the ABC transporter superfamily.</text>
</comment>
<gene>
    <name evidence="7" type="ORF">FLL45_00955</name>
</gene>
<proteinExistence type="inferred from homology"/>
<evidence type="ECO:0000256" key="1">
    <source>
        <dbReference type="ARBA" id="ARBA00005417"/>
    </source>
</evidence>
<evidence type="ECO:0000259" key="6">
    <source>
        <dbReference type="PROSITE" id="PS50893"/>
    </source>
</evidence>
<dbReference type="InterPro" id="IPR003439">
    <property type="entry name" value="ABC_transporter-like_ATP-bd"/>
</dbReference>
<dbReference type="RefSeq" id="WP_142887922.1">
    <property type="nucleotide sequence ID" value="NZ_VIKR01000001.1"/>
</dbReference>
<dbReference type="InterPro" id="IPR003593">
    <property type="entry name" value="AAA+_ATPase"/>
</dbReference>
<dbReference type="InterPro" id="IPR050763">
    <property type="entry name" value="ABC_transporter_ATP-binding"/>
</dbReference>
<name>A0A545TH60_9GAMM</name>
<evidence type="ECO:0000313" key="8">
    <source>
        <dbReference type="Proteomes" id="UP000317839"/>
    </source>
</evidence>
<evidence type="ECO:0000256" key="5">
    <source>
        <dbReference type="ARBA" id="ARBA00022840"/>
    </source>
</evidence>
<evidence type="ECO:0000256" key="4">
    <source>
        <dbReference type="ARBA" id="ARBA00022741"/>
    </source>
</evidence>
<accession>A0A545TH60</accession>
<dbReference type="PANTHER" id="PTHR42711">
    <property type="entry name" value="ABC TRANSPORTER ATP-BINDING PROTEIN"/>
    <property type="match status" value="1"/>
</dbReference>
<sequence>MKDYDNSMAIQMRNVCKHYPHFDLQNISLELPKGSIMGFIGPNGAGKSTTIRILMGLVQQDSGIVNVLGNQMPTHQIAAKWDIGFASEDMRLYKNETIQWHMDYIKSIYPTWDTNYAKQLVKRFDLTRHQKVKGLSHGQRVKAGLLLMLARKPKLLLLDEPTTGLDPVARHEVINELMDVLLDEERSILFSSHNTQDVEQLSDEITFIDKGRIISSENKESYLEKWRRIRLEISSDKQLPSLTGMVEQRRSGTQAIITAKSFSENMAETYRNCGAHIHSIENMTLEEIFVSEVQSSRAFNSSLDAATTGDNMNKGAAA</sequence>
<keyword evidence="5 7" id="KW-0067">ATP-binding</keyword>
<keyword evidence="8" id="KW-1185">Reference proteome</keyword>
<dbReference type="InterPro" id="IPR017871">
    <property type="entry name" value="ABC_transporter-like_CS"/>
</dbReference>
<dbReference type="CDD" id="cd03230">
    <property type="entry name" value="ABC_DR_subfamily_A"/>
    <property type="match status" value="1"/>
</dbReference>
<comment type="caution">
    <text evidence="7">The sequence shown here is derived from an EMBL/GenBank/DDBJ whole genome shotgun (WGS) entry which is preliminary data.</text>
</comment>
<protein>
    <submittedName>
        <fullName evidence="7">ABC transporter ATP-binding protein</fullName>
    </submittedName>
</protein>
<reference evidence="7 8" key="1">
    <citation type="submission" date="2019-06" db="EMBL/GenBank/DDBJ databases">
        <title>Draft genome of Aliikangiella marina GYP-15.</title>
        <authorList>
            <person name="Wang G."/>
        </authorList>
    </citation>
    <scope>NUCLEOTIDE SEQUENCE [LARGE SCALE GENOMIC DNA]</scope>
    <source>
        <strain evidence="7 8">GYP-15</strain>
    </source>
</reference>
<dbReference type="AlphaFoldDB" id="A0A545TH60"/>
<keyword evidence="4" id="KW-0547">Nucleotide-binding</keyword>